<dbReference type="AlphaFoldDB" id="A0A1H3UG60"/>
<dbReference type="SUPFAM" id="SSF47413">
    <property type="entry name" value="lambda repressor-like DNA-binding domains"/>
    <property type="match status" value="1"/>
</dbReference>
<evidence type="ECO:0000256" key="2">
    <source>
        <dbReference type="ARBA" id="ARBA00023125"/>
    </source>
</evidence>
<evidence type="ECO:0000256" key="3">
    <source>
        <dbReference type="ARBA" id="ARBA00023163"/>
    </source>
</evidence>
<dbReference type="InterPro" id="IPR046335">
    <property type="entry name" value="LacI/GalR-like_sensor"/>
</dbReference>
<evidence type="ECO:0000313" key="5">
    <source>
        <dbReference type="EMBL" id="SDZ61472.1"/>
    </source>
</evidence>
<dbReference type="EMBL" id="FNQB01000004">
    <property type="protein sequence ID" value="SDZ61472.1"/>
    <property type="molecule type" value="Genomic_DNA"/>
</dbReference>
<keyword evidence="6" id="KW-1185">Reference proteome</keyword>
<dbReference type="RefSeq" id="WP_090802171.1">
    <property type="nucleotide sequence ID" value="NZ_BOND01000005.1"/>
</dbReference>
<dbReference type="Proteomes" id="UP000199632">
    <property type="component" value="Unassembled WGS sequence"/>
</dbReference>
<dbReference type="GO" id="GO:0003700">
    <property type="term" value="F:DNA-binding transcription factor activity"/>
    <property type="evidence" value="ECO:0007669"/>
    <property type="project" value="TreeGrafter"/>
</dbReference>
<keyword evidence="1" id="KW-0805">Transcription regulation</keyword>
<dbReference type="CDD" id="cd01392">
    <property type="entry name" value="HTH_LacI"/>
    <property type="match status" value="1"/>
</dbReference>
<accession>A0A1H3UG60</accession>
<dbReference type="STRING" id="137265.SAMN05421684_7254"/>
<organism evidence="5 6">
    <name type="scientific">Asanoa ishikariensis</name>
    <dbReference type="NCBI Taxonomy" id="137265"/>
    <lineage>
        <taxon>Bacteria</taxon>
        <taxon>Bacillati</taxon>
        <taxon>Actinomycetota</taxon>
        <taxon>Actinomycetes</taxon>
        <taxon>Micromonosporales</taxon>
        <taxon>Micromonosporaceae</taxon>
        <taxon>Asanoa</taxon>
    </lineage>
</organism>
<sequence length="341" mass="36621">MAASIKEVAQRAGVSLGTVSNVLNRPDIVSPQTRKRVQEAIEELGFVRNDSARQLRAGRSRTVAIVVLDVSNPFFTDVVRGAESIVEGAGGMVVVCNSGGDAAREHRHLDVLEEQRVQGILVTPVSDGKQPRLDRIVTRGIPVVLVDRGAGLANQCSVAVDDVLGGRIAAEHLAERGHRRIAFVGGPMALRQVTDRRTGAEAALAEQGLPAPLVVETPMLSVSAGRQAADEIVGLPTTRRPTAIFCANDLVALGVLQALTAHGLRVPDDIALVGYDDIEFAAGAAVPLSSVRQPREQLGRTAAQLLLEESTDPEHHEHRHVVFQPELAVRQSSERKRRRTR</sequence>
<dbReference type="InterPro" id="IPR010982">
    <property type="entry name" value="Lambda_DNA-bd_dom_sf"/>
</dbReference>
<dbReference type="GO" id="GO:0000976">
    <property type="term" value="F:transcription cis-regulatory region binding"/>
    <property type="evidence" value="ECO:0007669"/>
    <property type="project" value="TreeGrafter"/>
</dbReference>
<dbReference type="Gene3D" id="3.40.50.2300">
    <property type="match status" value="2"/>
</dbReference>
<evidence type="ECO:0000259" key="4">
    <source>
        <dbReference type="PROSITE" id="PS50932"/>
    </source>
</evidence>
<dbReference type="SMART" id="SM00354">
    <property type="entry name" value="HTH_LACI"/>
    <property type="match status" value="1"/>
</dbReference>
<dbReference type="PROSITE" id="PS50932">
    <property type="entry name" value="HTH_LACI_2"/>
    <property type="match status" value="1"/>
</dbReference>
<proteinExistence type="predicted"/>
<dbReference type="PANTHER" id="PTHR30146">
    <property type="entry name" value="LACI-RELATED TRANSCRIPTIONAL REPRESSOR"/>
    <property type="match status" value="1"/>
</dbReference>
<dbReference type="InterPro" id="IPR000843">
    <property type="entry name" value="HTH_LacI"/>
</dbReference>
<dbReference type="PROSITE" id="PS00356">
    <property type="entry name" value="HTH_LACI_1"/>
    <property type="match status" value="1"/>
</dbReference>
<name>A0A1H3UG60_9ACTN</name>
<dbReference type="CDD" id="cd06293">
    <property type="entry name" value="PBP1_LacI-like"/>
    <property type="match status" value="1"/>
</dbReference>
<dbReference type="PANTHER" id="PTHR30146:SF109">
    <property type="entry name" value="HTH-TYPE TRANSCRIPTIONAL REGULATOR GALS"/>
    <property type="match status" value="1"/>
</dbReference>
<dbReference type="OrthoDB" id="37081at2"/>
<dbReference type="InterPro" id="IPR028082">
    <property type="entry name" value="Peripla_BP_I"/>
</dbReference>
<dbReference type="Gene3D" id="1.10.260.40">
    <property type="entry name" value="lambda repressor-like DNA-binding domains"/>
    <property type="match status" value="1"/>
</dbReference>
<dbReference type="Pfam" id="PF13377">
    <property type="entry name" value="Peripla_BP_3"/>
    <property type="match status" value="1"/>
</dbReference>
<evidence type="ECO:0000256" key="1">
    <source>
        <dbReference type="ARBA" id="ARBA00023015"/>
    </source>
</evidence>
<keyword evidence="3" id="KW-0804">Transcription</keyword>
<evidence type="ECO:0000313" key="6">
    <source>
        <dbReference type="Proteomes" id="UP000199632"/>
    </source>
</evidence>
<keyword evidence="2" id="KW-0238">DNA-binding</keyword>
<dbReference type="SUPFAM" id="SSF53822">
    <property type="entry name" value="Periplasmic binding protein-like I"/>
    <property type="match status" value="1"/>
</dbReference>
<reference evidence="6" key="1">
    <citation type="submission" date="2016-10" db="EMBL/GenBank/DDBJ databases">
        <authorList>
            <person name="Varghese N."/>
            <person name="Submissions S."/>
        </authorList>
    </citation>
    <scope>NUCLEOTIDE SEQUENCE [LARGE SCALE GENOMIC DNA]</scope>
    <source>
        <strain evidence="6">DSM 44718</strain>
    </source>
</reference>
<protein>
    <submittedName>
        <fullName evidence="5">Transcriptional regulator, LacI family</fullName>
    </submittedName>
</protein>
<gene>
    <name evidence="5" type="ORF">SAMN05421684_7254</name>
</gene>
<dbReference type="Pfam" id="PF00356">
    <property type="entry name" value="LacI"/>
    <property type="match status" value="1"/>
</dbReference>
<feature type="domain" description="HTH lacI-type" evidence="4">
    <location>
        <begin position="3"/>
        <end position="57"/>
    </location>
</feature>